<sequence length="86" mass="9792">MKVNVEIDCTPQEARQFFGLPDVQPMQTAVMDKLQQQMMANIEKVSPEALMQSWFTFDPKLAERFQEMFVTMTGLGSSLGTSKDKK</sequence>
<reference evidence="1 2" key="1">
    <citation type="submission" date="2014-11" db="EMBL/GenBank/DDBJ databases">
        <title>Genomics and ecophysiology of heterotrophic nitrogen fixing bacteria isolated from estuarine surface water.</title>
        <authorList>
            <person name="Bentzon-Tilia M."/>
            <person name="Severin I."/>
            <person name="Hansen L.H."/>
            <person name="Riemann L."/>
        </authorList>
    </citation>
    <scope>NUCLEOTIDE SEQUENCE [LARGE SCALE GENOMIC DNA]</scope>
    <source>
        <strain evidence="1 2">BAL398</strain>
    </source>
</reference>
<dbReference type="InterPro" id="IPR045502">
    <property type="entry name" value="DUF6489"/>
</dbReference>
<dbReference type="Pfam" id="PF20099">
    <property type="entry name" value="DUF6489"/>
    <property type="match status" value="1"/>
</dbReference>
<name>A0A0D7EEE5_RHOPL</name>
<dbReference type="PATRIC" id="fig|1076.23.peg.5294"/>
<dbReference type="Proteomes" id="UP000032515">
    <property type="component" value="Unassembled WGS sequence"/>
</dbReference>
<evidence type="ECO:0000313" key="1">
    <source>
        <dbReference type="EMBL" id="KIZ38880.1"/>
    </source>
</evidence>
<dbReference type="OrthoDB" id="5740990at2"/>
<dbReference type="EMBL" id="JXXE01000486">
    <property type="protein sequence ID" value="KIZ38880.1"/>
    <property type="molecule type" value="Genomic_DNA"/>
</dbReference>
<gene>
    <name evidence="1" type="ORF">OO17_22275</name>
</gene>
<evidence type="ECO:0008006" key="3">
    <source>
        <dbReference type="Google" id="ProtNLM"/>
    </source>
</evidence>
<protein>
    <recommendedName>
        <fullName evidence="3">Ribosomal protein S1</fullName>
    </recommendedName>
</protein>
<comment type="caution">
    <text evidence="1">The sequence shown here is derived from an EMBL/GenBank/DDBJ whole genome shotgun (WGS) entry which is preliminary data.</text>
</comment>
<dbReference type="STRING" id="1421013.GCA_000504425_01912"/>
<accession>A0A0D7EEE5</accession>
<evidence type="ECO:0000313" key="2">
    <source>
        <dbReference type="Proteomes" id="UP000032515"/>
    </source>
</evidence>
<organism evidence="1 2">
    <name type="scientific">Rhodopseudomonas palustris</name>
    <dbReference type="NCBI Taxonomy" id="1076"/>
    <lineage>
        <taxon>Bacteria</taxon>
        <taxon>Pseudomonadati</taxon>
        <taxon>Pseudomonadota</taxon>
        <taxon>Alphaproteobacteria</taxon>
        <taxon>Hyphomicrobiales</taxon>
        <taxon>Nitrobacteraceae</taxon>
        <taxon>Rhodopseudomonas</taxon>
    </lineage>
</organism>
<dbReference type="RefSeq" id="WP_044415749.1">
    <property type="nucleotide sequence ID" value="NZ_JXXE01000486.1"/>
</dbReference>
<proteinExistence type="predicted"/>
<dbReference type="AlphaFoldDB" id="A0A0D7EEE5"/>